<dbReference type="EMBL" id="QGDH01000167">
    <property type="protein sequence ID" value="RAR03909.1"/>
    <property type="molecule type" value="Genomic_DNA"/>
</dbReference>
<accession>A0A364MUT4</accession>
<organism evidence="1 2">
    <name type="scientific">Stemphylium lycopersici</name>
    <name type="common">Tomato gray leaf spot disease fungus</name>
    <name type="synonym">Thyrospora lycopersici</name>
    <dbReference type="NCBI Taxonomy" id="183478"/>
    <lineage>
        <taxon>Eukaryota</taxon>
        <taxon>Fungi</taxon>
        <taxon>Dikarya</taxon>
        <taxon>Ascomycota</taxon>
        <taxon>Pezizomycotina</taxon>
        <taxon>Dothideomycetes</taxon>
        <taxon>Pleosporomycetidae</taxon>
        <taxon>Pleosporales</taxon>
        <taxon>Pleosporineae</taxon>
        <taxon>Pleosporaceae</taxon>
        <taxon>Stemphylium</taxon>
    </lineage>
</organism>
<reference evidence="2" key="1">
    <citation type="submission" date="2018-05" db="EMBL/GenBank/DDBJ databases">
        <title>Draft genome sequence of Stemphylium lycopersici strain CIDEFI 213.</title>
        <authorList>
            <person name="Medina R."/>
            <person name="Franco M.E.E."/>
            <person name="Lucentini C.G."/>
            <person name="Saparrat M.C.N."/>
            <person name="Balatti P.A."/>
        </authorList>
    </citation>
    <scope>NUCLEOTIDE SEQUENCE [LARGE SCALE GENOMIC DNA]</scope>
    <source>
        <strain evidence="2">CIDEFI 213</strain>
    </source>
</reference>
<dbReference type="AlphaFoldDB" id="A0A364MUT4"/>
<comment type="caution">
    <text evidence="1">The sequence shown here is derived from an EMBL/GenBank/DDBJ whole genome shotgun (WGS) entry which is preliminary data.</text>
</comment>
<evidence type="ECO:0000313" key="1">
    <source>
        <dbReference type="EMBL" id="RAR03909.1"/>
    </source>
</evidence>
<proteinExistence type="predicted"/>
<evidence type="ECO:0000313" key="2">
    <source>
        <dbReference type="Proteomes" id="UP000249619"/>
    </source>
</evidence>
<keyword evidence="2" id="KW-1185">Reference proteome</keyword>
<gene>
    <name evidence="1" type="ORF">DDE83_008036</name>
</gene>
<sequence>MGPNPNVCRFPGCDLCLAVNTKVHCIDCLEAPEENIHGALIDISYCSHKHLLLDDDAHRGECLERQNRRTMIRVAQLCSRMYHDILPWLYASRFDITGSYQFNPERIVHVRKRSNPRAGGQWYPSNMDIRTVLAAVGHDMCAFSVSLVVPLVAWLLRNQRIGLAVWHVRPIMTSQTIINYVDSHFKCNAGWHVIFTMDSASDRIVVDLTGPQYGHTDTISRSESYVTDHVSSPETAERHRFGHIIEFHHRNLTNSFTTSELKKHELLLEIAIRILCNTFHYNLMRQCPGGAEELFTMRHDNFMRTLHEISFWLCEELNVQQIDLDAALFSDDWEAAYWELLFKNYGPGYHEMRAAYAKGRDQERF</sequence>
<name>A0A364MUT4_STELY</name>
<dbReference type="Proteomes" id="UP000249619">
    <property type="component" value="Unassembled WGS sequence"/>
</dbReference>
<protein>
    <submittedName>
        <fullName evidence="1">Uncharacterized protein</fullName>
    </submittedName>
</protein>